<dbReference type="EMBL" id="GGEC01065169">
    <property type="protein sequence ID" value="MBX45653.1"/>
    <property type="molecule type" value="Transcribed_RNA"/>
</dbReference>
<organism evidence="1">
    <name type="scientific">Rhizophora mucronata</name>
    <name type="common">Asiatic mangrove</name>
    <dbReference type="NCBI Taxonomy" id="61149"/>
    <lineage>
        <taxon>Eukaryota</taxon>
        <taxon>Viridiplantae</taxon>
        <taxon>Streptophyta</taxon>
        <taxon>Embryophyta</taxon>
        <taxon>Tracheophyta</taxon>
        <taxon>Spermatophyta</taxon>
        <taxon>Magnoliopsida</taxon>
        <taxon>eudicotyledons</taxon>
        <taxon>Gunneridae</taxon>
        <taxon>Pentapetalae</taxon>
        <taxon>rosids</taxon>
        <taxon>fabids</taxon>
        <taxon>Malpighiales</taxon>
        <taxon>Rhizophoraceae</taxon>
        <taxon>Rhizophora</taxon>
    </lineage>
</organism>
<sequence length="35" mass="4071">MHVRVGRIFPNEQHGESELLNPYLFGWLITSLTKS</sequence>
<protein>
    <submittedName>
        <fullName evidence="1">Uncharacterized protein</fullName>
    </submittedName>
</protein>
<dbReference type="AlphaFoldDB" id="A0A2P2NT98"/>
<reference evidence="1" key="1">
    <citation type="submission" date="2018-02" db="EMBL/GenBank/DDBJ databases">
        <title>Rhizophora mucronata_Transcriptome.</title>
        <authorList>
            <person name="Meera S.P."/>
            <person name="Sreeshan A."/>
            <person name="Augustine A."/>
        </authorList>
    </citation>
    <scope>NUCLEOTIDE SEQUENCE</scope>
    <source>
        <tissue evidence="1">Leaf</tissue>
    </source>
</reference>
<name>A0A2P2NT98_RHIMU</name>
<accession>A0A2P2NT98</accession>
<proteinExistence type="predicted"/>
<evidence type="ECO:0000313" key="1">
    <source>
        <dbReference type="EMBL" id="MBX45653.1"/>
    </source>
</evidence>